<sequence>MDHQAPSRSAPIIPPRPRQTRSNVCTECRRQKQKVGVTLILVSSPIPLSAASPATVAGISAANVTATQPTPAPATVGRLWNSRGAPTYHGDSYFGLQAAADMMHVESPQLPVGMNGIRARRHRQSSHAKAYRSEKGVYAHVWELVGYLPRQKPVVDNLLNKFLIELNPIYDSLHEETFLVKYEAFWNRKWSDDDSTAIDLRWLALLFIVVAFGELLDSPSNASPEAQADCEETSLRFYWASRTAMTMAMTFSGESPDAIRAGILQTRYLVYLGRKTESWLTCGFSVRFAQAQGMHIDGESWRLPPKVLETRRRLWCAAYALDRFVSLALGRPAATNDRTCMEMRIRNIWIDDRPDEEASVAVEQPEEDPTPSVYYLYQQKLATIVGRIHDECFGLAPLTASYSTYEKVLDLDRLLVDWAALLPTYFRLEDPDKSLDHVRPFLYWQRMYLHSAFHFARVTLHRTYVLLESITDRFQYSRDACISSACADLKLKLSFHNLTMADRLRAGAAMHNCKKPLVLLPASYSLSMASHKQSFLIRRFDSLNTALDTPKLSSHLRERVANPGVVVFSSALVLGIIAVRDPFSLRTSGILQDLTAYCEKQNLDSWANEFVLAEVRVVELCIASARKSRQDAGLSERRSRPMSRATGDTQRVNDPERLVAAESETGESCDMLRGSMTAAPAQEITDDWLENWFGPSRNFPEPGDYQLWENLVGTLEAR</sequence>
<accession>A0ABR2VGI6</accession>
<feature type="compositionally biased region" description="Low complexity" evidence="3">
    <location>
        <begin position="1"/>
        <end position="11"/>
    </location>
</feature>
<dbReference type="Proteomes" id="UP001408356">
    <property type="component" value="Unassembled WGS sequence"/>
</dbReference>
<feature type="domain" description="Xylanolytic transcriptional activator regulatory" evidence="4">
    <location>
        <begin position="278"/>
        <end position="350"/>
    </location>
</feature>
<evidence type="ECO:0000313" key="5">
    <source>
        <dbReference type="EMBL" id="KAK9426035.1"/>
    </source>
</evidence>
<gene>
    <name evidence="5" type="ORF">SUNI508_12659</name>
</gene>
<feature type="region of interest" description="Disordered" evidence="3">
    <location>
        <begin position="1"/>
        <end position="24"/>
    </location>
</feature>
<dbReference type="Pfam" id="PF04082">
    <property type="entry name" value="Fungal_trans"/>
    <property type="match status" value="1"/>
</dbReference>
<organism evidence="5 6">
    <name type="scientific">Seiridium unicorne</name>
    <dbReference type="NCBI Taxonomy" id="138068"/>
    <lineage>
        <taxon>Eukaryota</taxon>
        <taxon>Fungi</taxon>
        <taxon>Dikarya</taxon>
        <taxon>Ascomycota</taxon>
        <taxon>Pezizomycotina</taxon>
        <taxon>Sordariomycetes</taxon>
        <taxon>Xylariomycetidae</taxon>
        <taxon>Amphisphaeriales</taxon>
        <taxon>Sporocadaceae</taxon>
        <taxon>Seiridium</taxon>
    </lineage>
</organism>
<feature type="region of interest" description="Disordered" evidence="3">
    <location>
        <begin position="632"/>
        <end position="653"/>
    </location>
</feature>
<evidence type="ECO:0000256" key="1">
    <source>
        <dbReference type="ARBA" id="ARBA00004123"/>
    </source>
</evidence>
<name>A0ABR2VGI6_9PEZI</name>
<dbReference type="CDD" id="cd12148">
    <property type="entry name" value="fungal_TF_MHR"/>
    <property type="match status" value="1"/>
</dbReference>
<evidence type="ECO:0000256" key="2">
    <source>
        <dbReference type="ARBA" id="ARBA00023242"/>
    </source>
</evidence>
<evidence type="ECO:0000259" key="4">
    <source>
        <dbReference type="SMART" id="SM00906"/>
    </source>
</evidence>
<comment type="caution">
    <text evidence="5">The sequence shown here is derived from an EMBL/GenBank/DDBJ whole genome shotgun (WGS) entry which is preliminary data.</text>
</comment>
<dbReference type="PANTHER" id="PTHR31001:SF87">
    <property type="entry name" value="COL-21"/>
    <property type="match status" value="1"/>
</dbReference>
<protein>
    <submittedName>
        <fullName evidence="5">Nucleus protein</fullName>
    </submittedName>
</protein>
<keyword evidence="6" id="KW-1185">Reference proteome</keyword>
<reference evidence="5 6" key="1">
    <citation type="journal article" date="2024" name="J. Plant Pathol.">
        <title>Sequence and assembly of the genome of Seiridium unicorne, isolate CBS 538.82, causal agent of cypress canker disease.</title>
        <authorList>
            <person name="Scali E."/>
            <person name="Rocca G.D."/>
            <person name="Danti R."/>
            <person name="Garbelotto M."/>
            <person name="Barberini S."/>
            <person name="Baroncelli R."/>
            <person name="Emiliani G."/>
        </authorList>
    </citation>
    <scope>NUCLEOTIDE SEQUENCE [LARGE SCALE GENOMIC DNA]</scope>
    <source>
        <strain evidence="5 6">BM-138-508</strain>
    </source>
</reference>
<dbReference type="SMART" id="SM00906">
    <property type="entry name" value="Fungal_trans"/>
    <property type="match status" value="1"/>
</dbReference>
<dbReference type="PANTHER" id="PTHR31001">
    <property type="entry name" value="UNCHARACTERIZED TRANSCRIPTIONAL REGULATORY PROTEIN"/>
    <property type="match status" value="1"/>
</dbReference>
<dbReference type="EMBL" id="JARVKF010000007">
    <property type="protein sequence ID" value="KAK9426035.1"/>
    <property type="molecule type" value="Genomic_DNA"/>
</dbReference>
<evidence type="ECO:0000256" key="3">
    <source>
        <dbReference type="SAM" id="MobiDB-lite"/>
    </source>
</evidence>
<comment type="subcellular location">
    <subcellularLocation>
        <location evidence="1">Nucleus</location>
    </subcellularLocation>
</comment>
<proteinExistence type="predicted"/>
<keyword evidence="2" id="KW-0539">Nucleus</keyword>
<dbReference type="InterPro" id="IPR007219">
    <property type="entry name" value="XnlR_reg_dom"/>
</dbReference>
<dbReference type="InterPro" id="IPR050613">
    <property type="entry name" value="Sec_Metabolite_Reg"/>
</dbReference>
<evidence type="ECO:0000313" key="6">
    <source>
        <dbReference type="Proteomes" id="UP001408356"/>
    </source>
</evidence>